<feature type="domain" description="Metallo-beta-lactamase" evidence="1">
    <location>
        <begin position="38"/>
        <end position="248"/>
    </location>
</feature>
<dbReference type="PANTHER" id="PTHR42951">
    <property type="entry name" value="METALLO-BETA-LACTAMASE DOMAIN-CONTAINING"/>
    <property type="match status" value="1"/>
</dbReference>
<dbReference type="CDD" id="cd07721">
    <property type="entry name" value="yflN-like_MBL-fold"/>
    <property type="match status" value="1"/>
</dbReference>
<dbReference type="SUPFAM" id="SSF56281">
    <property type="entry name" value="Metallo-hydrolase/oxidoreductase"/>
    <property type="match status" value="1"/>
</dbReference>
<accession>A0A942UNM4</accession>
<protein>
    <submittedName>
        <fullName evidence="2">MBL fold metallo-hydrolase</fullName>
    </submittedName>
</protein>
<keyword evidence="3" id="KW-1185">Reference proteome</keyword>
<dbReference type="PANTHER" id="PTHR42951:SF17">
    <property type="entry name" value="METALLO-BETA-LACTAMASE DOMAIN-CONTAINING PROTEIN"/>
    <property type="match status" value="1"/>
</dbReference>
<dbReference type="RefSeq" id="WP_213099071.1">
    <property type="nucleotide sequence ID" value="NZ_JAGYPN010000003.1"/>
</dbReference>
<dbReference type="InterPro" id="IPR050855">
    <property type="entry name" value="NDM-1-like"/>
</dbReference>
<reference evidence="2 3" key="1">
    <citation type="submission" date="2021-05" db="EMBL/GenBank/DDBJ databases">
        <title>Novel Bacillus species.</title>
        <authorList>
            <person name="Liu G."/>
        </authorList>
    </citation>
    <scope>NUCLEOTIDE SEQUENCE [LARGE SCALE GENOMIC DNA]</scope>
    <source>
        <strain evidence="2 3">FJAT-49682</strain>
    </source>
</reference>
<evidence type="ECO:0000259" key="1">
    <source>
        <dbReference type="SMART" id="SM00849"/>
    </source>
</evidence>
<dbReference type="SMART" id="SM00849">
    <property type="entry name" value="Lactamase_B"/>
    <property type="match status" value="1"/>
</dbReference>
<comment type="caution">
    <text evidence="2">The sequence shown here is derived from an EMBL/GenBank/DDBJ whole genome shotgun (WGS) entry which is preliminary data.</text>
</comment>
<evidence type="ECO:0000313" key="3">
    <source>
        <dbReference type="Proteomes" id="UP000676456"/>
    </source>
</evidence>
<dbReference type="Gene3D" id="3.60.15.10">
    <property type="entry name" value="Ribonuclease Z/Hydroxyacylglutathione hydrolase-like"/>
    <property type="match status" value="1"/>
</dbReference>
<gene>
    <name evidence="2" type="ORF">KHA91_14830</name>
</gene>
<organism evidence="2 3">
    <name type="scientific">Lederbergia citrea</name>
    <dbReference type="NCBI Taxonomy" id="2833581"/>
    <lineage>
        <taxon>Bacteria</taxon>
        <taxon>Bacillati</taxon>
        <taxon>Bacillota</taxon>
        <taxon>Bacilli</taxon>
        <taxon>Bacillales</taxon>
        <taxon>Bacillaceae</taxon>
        <taxon>Lederbergia</taxon>
    </lineage>
</organism>
<name>A0A942UNM4_9BACI</name>
<dbReference type="InterPro" id="IPR036866">
    <property type="entry name" value="RibonucZ/Hydroxyglut_hydro"/>
</dbReference>
<dbReference type="InterPro" id="IPR001279">
    <property type="entry name" value="Metallo-B-lactamas"/>
</dbReference>
<dbReference type="EMBL" id="JAGYPN010000003">
    <property type="protein sequence ID" value="MBS4224015.1"/>
    <property type="molecule type" value="Genomic_DNA"/>
</dbReference>
<dbReference type="Pfam" id="PF00753">
    <property type="entry name" value="Lactamase_B"/>
    <property type="match status" value="1"/>
</dbReference>
<dbReference type="Proteomes" id="UP000676456">
    <property type="component" value="Unassembled WGS sequence"/>
</dbReference>
<sequence length="285" mass="31623">MNKDLSYGNDYKYIPATSVNSGDGIEVLPDLYCHTIQIVNIILVGKPDSKDFVLVDAGMPNSADKIITTIENRFGENSRPKAILLTHGHFDHVGAIIDLVKHWDIPVYAHELELPFLTGKMSYPEADPTVEGGMVAKMSPMFPNEPINLGSNVEKLPSDGSVPHLPEFRWIHTPGHSPGHVSFFREADRALIAGDAFVTVKQEYLYKVLTQEQEISGPPRYFTPDWAAAFESVKKLEALKPKTAITGHGLPMSGELLESSLKKLVEEFDQIAIPDHGKYIDKHSH</sequence>
<proteinExistence type="predicted"/>
<dbReference type="AlphaFoldDB" id="A0A942UNM4"/>
<evidence type="ECO:0000313" key="2">
    <source>
        <dbReference type="EMBL" id="MBS4224015.1"/>
    </source>
</evidence>